<accession>A0A1Q9GVQ4</accession>
<evidence type="ECO:0000313" key="2">
    <source>
        <dbReference type="EMBL" id="QOD58199.1"/>
    </source>
</evidence>
<dbReference type="InterPro" id="IPR050793">
    <property type="entry name" value="CMP-NeuNAc_synthase"/>
</dbReference>
<dbReference type="PANTHER" id="PTHR21485">
    <property type="entry name" value="HAD SUPERFAMILY MEMBERS CMAS AND KDSC"/>
    <property type="match status" value="1"/>
</dbReference>
<keyword evidence="2" id="KW-0808">Transferase</keyword>
<reference evidence="2 4" key="3">
    <citation type="submission" date="2020-09" db="EMBL/GenBank/DDBJ databases">
        <title>Complete, closed and curated genome sequences of Photobacterium damselae subsp. piscicida isolates from Australia indicate localised evolution and additional plasmid-borne pathogenicity mechanisms.</title>
        <authorList>
            <person name="Baseggio L."/>
            <person name="Silayeva O."/>
            <person name="Buller N."/>
            <person name="Landos M."/>
            <person name="Engelstaedter J."/>
            <person name="Barnes A.C."/>
        </authorList>
    </citation>
    <scope>NUCLEOTIDE SEQUENCE [LARGE SCALE GENOMIC DNA]</scope>
    <source>
        <strain evidence="2 4">AS-16-0540-1</strain>
    </source>
</reference>
<sequence length="226" mass="25116">MNIALITARGGSKGLPRKNIIDLNGLPLIAWSINAGLASKYVDKVFVTTEDEEIAEVSKKFGAEIIPRPMELAEDTTASEPVFAHAIEYLKEQGIEVDKVCVLQPTSPLRTTEDIDNAFELYEKKNAKCILSVFEPKHTAAKAYKVLDDGSITGLLFDSAPYTRRQDLPVTYNPNGAVYLFSASDFMEEQLIPRTEVYPLVMCESRSADIDTIHDLIEVQKVLSEM</sequence>
<dbReference type="Proteomes" id="UP000516656">
    <property type="component" value="Chromosome 2"/>
</dbReference>
<dbReference type="Gene3D" id="3.90.550.10">
    <property type="entry name" value="Spore Coat Polysaccharide Biosynthesis Protein SpsA, Chain A"/>
    <property type="match status" value="1"/>
</dbReference>
<dbReference type="InterPro" id="IPR003329">
    <property type="entry name" value="Cytidylyl_trans"/>
</dbReference>
<organism evidence="1 3">
    <name type="scientific">Photobacterium damsela subsp. piscicida</name>
    <name type="common">Pasteurella piscicida</name>
    <dbReference type="NCBI Taxonomy" id="38294"/>
    <lineage>
        <taxon>Bacteria</taxon>
        <taxon>Pseudomonadati</taxon>
        <taxon>Pseudomonadota</taxon>
        <taxon>Gammaproteobacteria</taxon>
        <taxon>Vibrionales</taxon>
        <taxon>Vibrionaceae</taxon>
        <taxon>Photobacterium</taxon>
    </lineage>
</organism>
<evidence type="ECO:0000313" key="4">
    <source>
        <dbReference type="Proteomes" id="UP000516656"/>
    </source>
</evidence>
<dbReference type="SUPFAM" id="SSF53448">
    <property type="entry name" value="Nucleotide-diphospho-sugar transferases"/>
    <property type="match status" value="1"/>
</dbReference>
<reference evidence="1" key="1">
    <citation type="journal article" date="2017" name="Genome Announc.">
        <title>Whole-Genome Sequence of Photobacterium damselae subsp. piscicida Strain 91-197, Isolated from Hybrid Striped Bass (Morone sp.) in the United States.</title>
        <authorList>
            <person name="Teru Y."/>
            <person name="Hikima J."/>
            <person name="Kono T."/>
            <person name="Sakai M."/>
            <person name="Takano T."/>
            <person name="Hawke J.P."/>
            <person name="Takeyama H."/>
            <person name="Aoki T."/>
        </authorList>
    </citation>
    <scope>NUCLEOTIDE SEQUENCE</scope>
    <source>
        <strain evidence="1">91-197</strain>
    </source>
</reference>
<keyword evidence="1" id="KW-0548">Nucleotidyltransferase</keyword>
<evidence type="ECO:0000313" key="1">
    <source>
        <dbReference type="EMBL" id="BAX55494.1"/>
    </source>
</evidence>
<dbReference type="CDD" id="cd02513">
    <property type="entry name" value="CMP-NeuAc_Synthase"/>
    <property type="match status" value="1"/>
</dbReference>
<proteinExistence type="predicted"/>
<dbReference type="EMBL" id="CP061855">
    <property type="protein sequence ID" value="QOD58199.1"/>
    <property type="molecule type" value="Genomic_DNA"/>
</dbReference>
<dbReference type="Pfam" id="PF02348">
    <property type="entry name" value="CTP_transf_3"/>
    <property type="match status" value="1"/>
</dbReference>
<name>A0A1Q9GVQ4_PHODP</name>
<dbReference type="AlphaFoldDB" id="A0A1Q9GVQ4"/>
<dbReference type="EMBL" id="AP018046">
    <property type="protein sequence ID" value="BAX55494.1"/>
    <property type="molecule type" value="Genomic_DNA"/>
</dbReference>
<dbReference type="RefSeq" id="WP_044178406.1">
    <property type="nucleotide sequence ID" value="NZ_AP018046.1"/>
</dbReference>
<gene>
    <name evidence="2" type="ORF">IC627_20755</name>
    <name evidence="1" type="ORF">PDPUS_2_00908</name>
</gene>
<dbReference type="Proteomes" id="UP000218676">
    <property type="component" value="Chromosome 2"/>
</dbReference>
<reference evidence="3" key="2">
    <citation type="submission" date="2017-05" db="EMBL/GenBank/DDBJ databases">
        <title>Whole genome sequence of fish pathogenic bacteria, Photobacterium damselae subsp. piscicida, strain 91-197, isolated from hybrid striped bass (Morone sp.) in USA.</title>
        <authorList>
            <person name="Teru Y."/>
            <person name="Hikima J."/>
            <person name="Kono T."/>
            <person name="Sakai M."/>
            <person name="Takano T."/>
            <person name="Hawke J.P."/>
            <person name="Takeyama H."/>
            <person name="Aoki T."/>
        </authorList>
    </citation>
    <scope>NUCLEOTIDE SEQUENCE [LARGE SCALE GENOMIC DNA]</scope>
    <source>
        <strain evidence="3">91-197</strain>
    </source>
</reference>
<evidence type="ECO:0000313" key="3">
    <source>
        <dbReference type="Proteomes" id="UP000218676"/>
    </source>
</evidence>
<dbReference type="PANTHER" id="PTHR21485:SF6">
    <property type="entry name" value="N-ACYLNEURAMINATE CYTIDYLYLTRANSFERASE-RELATED"/>
    <property type="match status" value="1"/>
</dbReference>
<dbReference type="InterPro" id="IPR029044">
    <property type="entry name" value="Nucleotide-diphossugar_trans"/>
</dbReference>
<protein>
    <submittedName>
        <fullName evidence="2">Acylneuraminate cytidylyltransferase family protein</fullName>
    </submittedName>
    <submittedName>
        <fullName evidence="1">N-acylneuraminate cytidylyltransferase</fullName>
    </submittedName>
</protein>
<dbReference type="GO" id="GO:0008781">
    <property type="term" value="F:N-acylneuraminate cytidylyltransferase activity"/>
    <property type="evidence" value="ECO:0007669"/>
    <property type="project" value="TreeGrafter"/>
</dbReference>